<dbReference type="PROSITE" id="PS50801">
    <property type="entry name" value="STAS"/>
    <property type="match status" value="1"/>
</dbReference>
<dbReference type="InterPro" id="IPR015868">
    <property type="entry name" value="Glutaminase"/>
</dbReference>
<protein>
    <recommendedName>
        <fullName evidence="3 6">Glutaminase</fullName>
        <ecNumber evidence="3 6">3.5.1.2</ecNumber>
    </recommendedName>
</protein>
<gene>
    <name evidence="6" type="primary">glsA</name>
    <name evidence="8" type="ORF">ACFSQ3_10860</name>
</gene>
<dbReference type="RefSeq" id="WP_380869578.1">
    <property type="nucleotide sequence ID" value="NZ_JBHUMA010000006.1"/>
</dbReference>
<dbReference type="EMBL" id="JBHUMA010000006">
    <property type="protein sequence ID" value="MFD2599452.1"/>
    <property type="molecule type" value="Genomic_DNA"/>
</dbReference>
<feature type="binding site" evidence="6">
    <location>
        <position position="167"/>
    </location>
    <ligand>
        <name>substrate</name>
    </ligand>
</feature>
<accession>A0ABW5NNQ2</accession>
<feature type="binding site" evidence="6">
    <location>
        <position position="160"/>
    </location>
    <ligand>
        <name>substrate</name>
    </ligand>
</feature>
<feature type="binding site" evidence="6">
    <location>
        <position position="64"/>
    </location>
    <ligand>
        <name>substrate</name>
    </ligand>
</feature>
<evidence type="ECO:0000259" key="7">
    <source>
        <dbReference type="PROSITE" id="PS50801"/>
    </source>
</evidence>
<dbReference type="Pfam" id="PF04960">
    <property type="entry name" value="Glutaminase"/>
    <property type="match status" value="1"/>
</dbReference>
<proteinExistence type="inferred from homology"/>
<evidence type="ECO:0000256" key="6">
    <source>
        <dbReference type="HAMAP-Rule" id="MF_00313"/>
    </source>
</evidence>
<dbReference type="SUPFAM" id="SSF56601">
    <property type="entry name" value="beta-lactamase/transpeptidase-like"/>
    <property type="match status" value="1"/>
</dbReference>
<dbReference type="Gene3D" id="3.30.750.24">
    <property type="entry name" value="STAS domain"/>
    <property type="match status" value="1"/>
</dbReference>
<comment type="subunit">
    <text evidence="2 6">Homotetramer.</text>
</comment>
<evidence type="ECO:0000313" key="9">
    <source>
        <dbReference type="Proteomes" id="UP001597393"/>
    </source>
</evidence>
<evidence type="ECO:0000256" key="4">
    <source>
        <dbReference type="ARBA" id="ARBA00022801"/>
    </source>
</evidence>
<feature type="domain" description="STAS" evidence="7">
    <location>
        <begin position="328"/>
        <end position="395"/>
    </location>
</feature>
<dbReference type="SUPFAM" id="SSF52091">
    <property type="entry name" value="SpoIIaa-like"/>
    <property type="match status" value="1"/>
</dbReference>
<dbReference type="PANTHER" id="PTHR12544:SF29">
    <property type="entry name" value="GLUTAMINASE"/>
    <property type="match status" value="1"/>
</dbReference>
<dbReference type="Pfam" id="PF01740">
    <property type="entry name" value="STAS"/>
    <property type="match status" value="1"/>
</dbReference>
<evidence type="ECO:0000313" key="8">
    <source>
        <dbReference type="EMBL" id="MFD2599452.1"/>
    </source>
</evidence>
<feature type="binding site" evidence="6">
    <location>
        <position position="243"/>
    </location>
    <ligand>
        <name>substrate</name>
    </ligand>
</feature>
<comment type="similarity">
    <text evidence="1 6">Belongs to the glutaminase family.</text>
</comment>
<evidence type="ECO:0000256" key="2">
    <source>
        <dbReference type="ARBA" id="ARBA00011881"/>
    </source>
</evidence>
<dbReference type="InterPro" id="IPR012338">
    <property type="entry name" value="Beta-lactam/transpept-like"/>
</dbReference>
<keyword evidence="9" id="KW-1185">Reference proteome</keyword>
<feature type="binding site" evidence="6">
    <location>
        <position position="116"/>
    </location>
    <ligand>
        <name>substrate</name>
    </ligand>
</feature>
<dbReference type="PANTHER" id="PTHR12544">
    <property type="entry name" value="GLUTAMINASE"/>
    <property type="match status" value="1"/>
</dbReference>
<feature type="binding site" evidence="6">
    <location>
        <position position="191"/>
    </location>
    <ligand>
        <name>substrate</name>
    </ligand>
</feature>
<keyword evidence="4 6" id="KW-0378">Hydrolase</keyword>
<comment type="catalytic activity">
    <reaction evidence="5 6">
        <text>L-glutamine + H2O = L-glutamate + NH4(+)</text>
        <dbReference type="Rhea" id="RHEA:15889"/>
        <dbReference type="ChEBI" id="CHEBI:15377"/>
        <dbReference type="ChEBI" id="CHEBI:28938"/>
        <dbReference type="ChEBI" id="CHEBI:29985"/>
        <dbReference type="ChEBI" id="CHEBI:58359"/>
        <dbReference type="EC" id="3.5.1.2"/>
    </reaction>
</comment>
<dbReference type="InterPro" id="IPR036513">
    <property type="entry name" value="STAS_dom_sf"/>
</dbReference>
<keyword evidence="6" id="KW-0007">Acetylation</keyword>
<comment type="caution">
    <text evidence="8">The sequence shown here is derived from an EMBL/GenBank/DDBJ whole genome shotgun (WGS) entry which is preliminary data.</text>
</comment>
<dbReference type="NCBIfam" id="TIGR03814">
    <property type="entry name" value="Gln_ase"/>
    <property type="match status" value="1"/>
</dbReference>
<dbReference type="HAMAP" id="MF_00313">
    <property type="entry name" value="Glutaminase"/>
    <property type="match status" value="1"/>
</dbReference>
<dbReference type="Proteomes" id="UP001597393">
    <property type="component" value="Unassembled WGS sequence"/>
</dbReference>
<dbReference type="Gene3D" id="3.40.710.10">
    <property type="entry name" value="DD-peptidase/beta-lactamase superfamily"/>
    <property type="match status" value="1"/>
</dbReference>
<sequence length="426" mass="46832">MNTPVPEYLADLLRNCKAFEGGQLATYIPELASADPNKLAVALTTLDGIIYTAGDDEYEFSIQSISKAFAYAFVIEELGSTVVKEKVGVEPSGEAFNEISLDQTEERAKPKNPMINSGAITVHSLIPKTTRADRAETIRQFFSKLAGRDLSFDLSIYESEKDTAFRNLSIGYSLRNLDVLESDPVEIVESYIKQCSINVTVKDLANMTSVLVNDGVLPTTGERILSRQTVRQVLTVMTTCGMYNAAGNWLANVGIPAKSGVSGGIIGVLPGQVGLAVFAPKLDQYGNSVRGIDIMQQMSNDMGLHLLEGIPSSRAIINDQDIKEVEADVKVYKLHGVLQFSEAERLLRKLQEEKRGSNSIVFDLSHISLVNNVGRRMLLDGIDRLRADGHRVALIDPEQILPNAKTNLDFEPKIYHEIQEISKEKA</sequence>
<dbReference type="InterPro" id="IPR002645">
    <property type="entry name" value="STAS_dom"/>
</dbReference>
<name>A0ABW5NNQ2_9SPHI</name>
<reference evidence="9" key="1">
    <citation type="journal article" date="2019" name="Int. J. Syst. Evol. Microbiol.">
        <title>The Global Catalogue of Microorganisms (GCM) 10K type strain sequencing project: providing services to taxonomists for standard genome sequencing and annotation.</title>
        <authorList>
            <consortium name="The Broad Institute Genomics Platform"/>
            <consortium name="The Broad Institute Genome Sequencing Center for Infectious Disease"/>
            <person name="Wu L."/>
            <person name="Ma J."/>
        </authorList>
    </citation>
    <scope>NUCLEOTIDE SEQUENCE [LARGE SCALE GENOMIC DNA]</scope>
    <source>
        <strain evidence="9">KCTC 42248</strain>
    </source>
</reference>
<organism evidence="8 9">
    <name type="scientific">Sphingobacterium corticis</name>
    <dbReference type="NCBI Taxonomy" id="1812823"/>
    <lineage>
        <taxon>Bacteria</taxon>
        <taxon>Pseudomonadati</taxon>
        <taxon>Bacteroidota</taxon>
        <taxon>Sphingobacteriia</taxon>
        <taxon>Sphingobacteriales</taxon>
        <taxon>Sphingobacteriaceae</taxon>
        <taxon>Sphingobacterium</taxon>
    </lineage>
</organism>
<evidence type="ECO:0000256" key="1">
    <source>
        <dbReference type="ARBA" id="ARBA00011076"/>
    </source>
</evidence>
<dbReference type="EC" id="3.5.1.2" evidence="3 6"/>
<evidence type="ECO:0000256" key="5">
    <source>
        <dbReference type="ARBA" id="ARBA00049534"/>
    </source>
</evidence>
<dbReference type="GO" id="GO:0004359">
    <property type="term" value="F:glutaminase activity"/>
    <property type="evidence" value="ECO:0007669"/>
    <property type="project" value="UniProtKB-EC"/>
</dbReference>
<feature type="binding site" evidence="6">
    <location>
        <position position="261"/>
    </location>
    <ligand>
        <name>substrate</name>
    </ligand>
</feature>
<evidence type="ECO:0000256" key="3">
    <source>
        <dbReference type="ARBA" id="ARBA00012918"/>
    </source>
</evidence>
<dbReference type="NCBIfam" id="NF002134">
    <property type="entry name" value="PRK00971.1-4"/>
    <property type="match status" value="1"/>
</dbReference>